<accession>A0A2P2QIS2</accession>
<reference evidence="1" key="1">
    <citation type="submission" date="2018-02" db="EMBL/GenBank/DDBJ databases">
        <title>Rhizophora mucronata_Transcriptome.</title>
        <authorList>
            <person name="Meera S.P."/>
            <person name="Sreeshan A."/>
            <person name="Augustine A."/>
        </authorList>
    </citation>
    <scope>NUCLEOTIDE SEQUENCE</scope>
    <source>
        <tissue evidence="1">Leaf</tissue>
    </source>
</reference>
<evidence type="ECO:0000313" key="1">
    <source>
        <dbReference type="EMBL" id="MBX66804.1"/>
    </source>
</evidence>
<protein>
    <submittedName>
        <fullName evidence="1">Uncharacterized protein</fullName>
    </submittedName>
</protein>
<sequence>MRLPALQGKVMLFNTLSLPFAFCKDRVFTTKANQARLLNHQKFLQNFQ</sequence>
<name>A0A2P2QIS2_RHIMU</name>
<proteinExistence type="predicted"/>
<dbReference type="AlphaFoldDB" id="A0A2P2QIS2"/>
<organism evidence="1">
    <name type="scientific">Rhizophora mucronata</name>
    <name type="common">Asiatic mangrove</name>
    <dbReference type="NCBI Taxonomy" id="61149"/>
    <lineage>
        <taxon>Eukaryota</taxon>
        <taxon>Viridiplantae</taxon>
        <taxon>Streptophyta</taxon>
        <taxon>Embryophyta</taxon>
        <taxon>Tracheophyta</taxon>
        <taxon>Spermatophyta</taxon>
        <taxon>Magnoliopsida</taxon>
        <taxon>eudicotyledons</taxon>
        <taxon>Gunneridae</taxon>
        <taxon>Pentapetalae</taxon>
        <taxon>rosids</taxon>
        <taxon>fabids</taxon>
        <taxon>Malpighiales</taxon>
        <taxon>Rhizophoraceae</taxon>
        <taxon>Rhizophora</taxon>
    </lineage>
</organism>
<dbReference type="EMBL" id="GGEC01086320">
    <property type="protein sequence ID" value="MBX66804.1"/>
    <property type="molecule type" value="Transcribed_RNA"/>
</dbReference>